<dbReference type="InterPro" id="IPR039424">
    <property type="entry name" value="SBP_5"/>
</dbReference>
<sequence length="206" mass="22927">MNFAGILAAALSALMVACTQPEAPADMAYDEQSAWRTLGLTGTRADFEKSLDPLNKVVLDKPAEVGTGYDPKFPPDIPFKPEDWTTSAPSTLINDPRARKGGTLRLAISDWPPTLRTEGPNSRLKTTSDMHNLVFETLLDYDVDRGTFLPRLATHWQVGADRKTFRFRLDPRAKWSDGRPVTSDDVKATLEHLMRKDRKDPSVADS</sequence>
<feature type="non-terminal residue" evidence="3">
    <location>
        <position position="206"/>
    </location>
</feature>
<accession>A0A937X3K8</accession>
<evidence type="ECO:0000313" key="4">
    <source>
        <dbReference type="Proteomes" id="UP000703893"/>
    </source>
</evidence>
<feature type="domain" description="Solute-binding protein family 5" evidence="2">
    <location>
        <begin position="149"/>
        <end position="202"/>
    </location>
</feature>
<proteinExistence type="predicted"/>
<evidence type="ECO:0000313" key="3">
    <source>
        <dbReference type="EMBL" id="MBM3275304.1"/>
    </source>
</evidence>
<dbReference type="GO" id="GO:0015833">
    <property type="term" value="P:peptide transport"/>
    <property type="evidence" value="ECO:0007669"/>
    <property type="project" value="TreeGrafter"/>
</dbReference>
<dbReference type="Gene3D" id="3.40.190.10">
    <property type="entry name" value="Periplasmic binding protein-like II"/>
    <property type="match status" value="1"/>
</dbReference>
<comment type="caution">
    <text evidence="3">The sequence shown here is derived from an EMBL/GenBank/DDBJ whole genome shotgun (WGS) entry which is preliminary data.</text>
</comment>
<dbReference type="PANTHER" id="PTHR30290">
    <property type="entry name" value="PERIPLASMIC BINDING COMPONENT OF ABC TRANSPORTER"/>
    <property type="match status" value="1"/>
</dbReference>
<evidence type="ECO:0000259" key="2">
    <source>
        <dbReference type="Pfam" id="PF00496"/>
    </source>
</evidence>
<dbReference type="AlphaFoldDB" id="A0A937X3K8"/>
<keyword evidence="1" id="KW-0732">Signal</keyword>
<dbReference type="Proteomes" id="UP000703893">
    <property type="component" value="Unassembled WGS sequence"/>
</dbReference>
<name>A0A937X3K8_9BACT</name>
<dbReference type="GO" id="GO:1904680">
    <property type="term" value="F:peptide transmembrane transporter activity"/>
    <property type="evidence" value="ECO:0007669"/>
    <property type="project" value="TreeGrafter"/>
</dbReference>
<reference evidence="3 4" key="1">
    <citation type="submission" date="2019-03" db="EMBL/GenBank/DDBJ databases">
        <title>Lake Tanganyika Metagenome-Assembled Genomes (MAGs).</title>
        <authorList>
            <person name="Tran P."/>
        </authorList>
    </citation>
    <scope>NUCLEOTIDE SEQUENCE [LARGE SCALE GENOMIC DNA]</scope>
    <source>
        <strain evidence="3">K_DeepCast_65m_m2_236</strain>
    </source>
</reference>
<dbReference type="InterPro" id="IPR000914">
    <property type="entry name" value="SBP_5_dom"/>
</dbReference>
<dbReference type="EMBL" id="VGJX01000523">
    <property type="protein sequence ID" value="MBM3275304.1"/>
    <property type="molecule type" value="Genomic_DNA"/>
</dbReference>
<protein>
    <recommendedName>
        <fullName evidence="2">Solute-binding protein family 5 domain-containing protein</fullName>
    </recommendedName>
</protein>
<dbReference type="Pfam" id="PF00496">
    <property type="entry name" value="SBP_bac_5"/>
    <property type="match status" value="1"/>
</dbReference>
<dbReference type="PANTHER" id="PTHR30290:SF38">
    <property type="entry name" value="D,D-DIPEPTIDE-BINDING PERIPLASMIC PROTEIN DDPA-RELATED"/>
    <property type="match status" value="1"/>
</dbReference>
<dbReference type="SUPFAM" id="SSF53850">
    <property type="entry name" value="Periplasmic binding protein-like II"/>
    <property type="match status" value="1"/>
</dbReference>
<organism evidence="3 4">
    <name type="scientific">Candidatus Tanganyikabacteria bacterium</name>
    <dbReference type="NCBI Taxonomy" id="2961651"/>
    <lineage>
        <taxon>Bacteria</taxon>
        <taxon>Bacillati</taxon>
        <taxon>Candidatus Sericytochromatia</taxon>
        <taxon>Candidatus Tanganyikabacteria</taxon>
    </lineage>
</organism>
<gene>
    <name evidence="3" type="ORF">FJZ00_09135</name>
</gene>
<evidence type="ECO:0000256" key="1">
    <source>
        <dbReference type="ARBA" id="ARBA00022729"/>
    </source>
</evidence>